<sequence length="44" mass="5053">MKFVDESGKPVTPNFNELTKQKQFTIRKNNNPIELSDAIKYPGN</sequence>
<dbReference type="AlphaFoldDB" id="A0A7Z7PY37"/>
<dbReference type="EMBL" id="UFYD01000001">
    <property type="protein sequence ID" value="STD12992.1"/>
    <property type="molecule type" value="Genomic_DNA"/>
</dbReference>
<gene>
    <name evidence="1" type="ORF">NCTC10588_03688</name>
</gene>
<proteinExistence type="predicted"/>
<evidence type="ECO:0000313" key="1">
    <source>
        <dbReference type="EMBL" id="STD12992.1"/>
    </source>
</evidence>
<accession>A0A7Z7PY37</accession>
<protein>
    <submittedName>
        <fullName evidence="1">Uncharacterized protein</fullName>
    </submittedName>
</protein>
<dbReference type="RefSeq" id="WP_256364763.1">
    <property type="nucleotide sequence ID" value="NZ_CP014339.1"/>
</dbReference>
<reference evidence="1 2" key="1">
    <citation type="submission" date="2018-06" db="EMBL/GenBank/DDBJ databases">
        <authorList>
            <consortium name="Pathogen Informatics"/>
            <person name="Doyle S."/>
        </authorList>
    </citation>
    <scope>NUCLEOTIDE SEQUENCE [LARGE SCALE GENOMIC DNA]</scope>
    <source>
        <strain evidence="1 2">NCTC10588</strain>
    </source>
</reference>
<dbReference type="Proteomes" id="UP000254876">
    <property type="component" value="Unassembled WGS sequence"/>
</dbReference>
<organism evidence="1 2">
    <name type="scientific">Elizabethkingia anophelis</name>
    <dbReference type="NCBI Taxonomy" id="1117645"/>
    <lineage>
        <taxon>Bacteria</taxon>
        <taxon>Pseudomonadati</taxon>
        <taxon>Bacteroidota</taxon>
        <taxon>Flavobacteriia</taxon>
        <taxon>Flavobacteriales</taxon>
        <taxon>Weeksellaceae</taxon>
        <taxon>Elizabethkingia</taxon>
    </lineage>
</organism>
<comment type="caution">
    <text evidence="1">The sequence shown here is derived from an EMBL/GenBank/DDBJ whole genome shotgun (WGS) entry which is preliminary data.</text>
</comment>
<evidence type="ECO:0000313" key="2">
    <source>
        <dbReference type="Proteomes" id="UP000254876"/>
    </source>
</evidence>
<name>A0A7Z7PY37_9FLAO</name>